<gene>
    <name evidence="1" type="ORF">IAB26_07335</name>
</gene>
<name>A0A9D0ZX74_9FIRM</name>
<dbReference type="InterPro" id="IPR021686">
    <property type="entry name" value="DUF3268"/>
</dbReference>
<sequence length="153" mass="17694">MSRKKKNRQETIYCPYCRRKAVLRPTAYVYGNDNLNPEGFLYVCSGYPQCDAYVGAHKESLRPKGTLANGALRHKRILAHRALDAIWKEGYMTRHSAYIWLQNRLNLREKDMHIGMFSDYLCDESIRECTEYLLARRSEGRSAPGSGNRKNTA</sequence>
<dbReference type="Pfam" id="PF11672">
    <property type="entry name" value="DUF3268"/>
    <property type="match status" value="1"/>
</dbReference>
<reference evidence="1" key="2">
    <citation type="journal article" date="2021" name="PeerJ">
        <title>Extensive microbial diversity within the chicken gut microbiome revealed by metagenomics and culture.</title>
        <authorList>
            <person name="Gilroy R."/>
            <person name="Ravi A."/>
            <person name="Getino M."/>
            <person name="Pursley I."/>
            <person name="Horton D.L."/>
            <person name="Alikhan N.F."/>
            <person name="Baker D."/>
            <person name="Gharbi K."/>
            <person name="Hall N."/>
            <person name="Watson M."/>
            <person name="Adriaenssens E.M."/>
            <person name="Foster-Nyarko E."/>
            <person name="Jarju S."/>
            <person name="Secka A."/>
            <person name="Antonio M."/>
            <person name="Oren A."/>
            <person name="Chaudhuri R.R."/>
            <person name="La Ragione R."/>
            <person name="Hildebrand F."/>
            <person name="Pallen M.J."/>
        </authorList>
    </citation>
    <scope>NUCLEOTIDE SEQUENCE</scope>
    <source>
        <strain evidence="1">ChiSjej3B21-11622</strain>
    </source>
</reference>
<dbReference type="EMBL" id="DVFT01000108">
    <property type="protein sequence ID" value="HIQ96358.1"/>
    <property type="molecule type" value="Genomic_DNA"/>
</dbReference>
<comment type="caution">
    <text evidence="1">The sequence shown here is derived from an EMBL/GenBank/DDBJ whole genome shotgun (WGS) entry which is preliminary data.</text>
</comment>
<dbReference type="Proteomes" id="UP000886886">
    <property type="component" value="Unassembled WGS sequence"/>
</dbReference>
<dbReference type="AlphaFoldDB" id="A0A9D0ZX74"/>
<evidence type="ECO:0000313" key="1">
    <source>
        <dbReference type="EMBL" id="HIQ96358.1"/>
    </source>
</evidence>
<organism evidence="1 2">
    <name type="scientific">Candidatus Limivivens merdigallinarum</name>
    <dbReference type="NCBI Taxonomy" id="2840859"/>
    <lineage>
        <taxon>Bacteria</taxon>
        <taxon>Bacillati</taxon>
        <taxon>Bacillota</taxon>
        <taxon>Clostridia</taxon>
        <taxon>Lachnospirales</taxon>
        <taxon>Lachnospiraceae</taxon>
        <taxon>Lachnospiraceae incertae sedis</taxon>
        <taxon>Candidatus Limivivens</taxon>
    </lineage>
</organism>
<evidence type="ECO:0000313" key="2">
    <source>
        <dbReference type="Proteomes" id="UP000886886"/>
    </source>
</evidence>
<accession>A0A9D0ZX74</accession>
<proteinExistence type="predicted"/>
<reference evidence="1" key="1">
    <citation type="submission" date="2020-10" db="EMBL/GenBank/DDBJ databases">
        <authorList>
            <person name="Gilroy R."/>
        </authorList>
    </citation>
    <scope>NUCLEOTIDE SEQUENCE</scope>
    <source>
        <strain evidence="1">ChiSjej3B21-11622</strain>
    </source>
</reference>
<protein>
    <submittedName>
        <fullName evidence="1">Uncharacterized protein</fullName>
    </submittedName>
</protein>